<feature type="region of interest" description="Disordered" evidence="7">
    <location>
        <begin position="736"/>
        <end position="779"/>
    </location>
</feature>
<reference evidence="10" key="2">
    <citation type="submission" date="2020-04" db="EMBL/GenBank/DDBJ databases">
        <authorList>
            <person name="Santos R.A.C."/>
            <person name="Steenwyk J.L."/>
            <person name="Rivero-Menendez O."/>
            <person name="Mead M.E."/>
            <person name="Silva L.P."/>
            <person name="Bastos R.W."/>
            <person name="Alastruey-Izquierdo A."/>
            <person name="Goldman G.H."/>
            <person name="Rokas A."/>
        </authorList>
    </citation>
    <scope>NUCLEOTIDE SEQUENCE</scope>
    <source>
        <strain evidence="10">CNM-CM6805</strain>
    </source>
</reference>
<dbReference type="GO" id="GO:0030674">
    <property type="term" value="F:protein-macromolecule adaptor activity"/>
    <property type="evidence" value="ECO:0007669"/>
    <property type="project" value="TreeGrafter"/>
</dbReference>
<feature type="compositionally biased region" description="Polar residues" evidence="7">
    <location>
        <begin position="1674"/>
        <end position="1684"/>
    </location>
</feature>
<dbReference type="InterPro" id="IPR055781">
    <property type="entry name" value="DUF7357"/>
</dbReference>
<feature type="compositionally biased region" description="Polar residues" evidence="7">
    <location>
        <begin position="1830"/>
        <end position="1846"/>
    </location>
</feature>
<dbReference type="PANTHER" id="PTHR11188">
    <property type="entry name" value="ARRESTIN DOMAIN CONTAINING PROTEIN"/>
    <property type="match status" value="1"/>
</dbReference>
<feature type="domain" description="Coilin tudor" evidence="8">
    <location>
        <begin position="1716"/>
        <end position="1818"/>
    </location>
</feature>
<evidence type="ECO:0000256" key="1">
    <source>
        <dbReference type="ARBA" id="ARBA00010066"/>
    </source>
</evidence>
<organism evidence="10 11">
    <name type="scientific">Aspergillus fumigatiaffinis</name>
    <dbReference type="NCBI Taxonomy" id="340414"/>
    <lineage>
        <taxon>Eukaryota</taxon>
        <taxon>Fungi</taxon>
        <taxon>Dikarya</taxon>
        <taxon>Ascomycota</taxon>
        <taxon>Pezizomycotina</taxon>
        <taxon>Eurotiomycetes</taxon>
        <taxon>Eurotiomycetidae</taxon>
        <taxon>Eurotiales</taxon>
        <taxon>Aspergillaceae</taxon>
        <taxon>Aspergillus</taxon>
        <taxon>Aspergillus subgen. Fumigati</taxon>
    </lineage>
</organism>
<dbReference type="GO" id="GO:0005886">
    <property type="term" value="C:plasma membrane"/>
    <property type="evidence" value="ECO:0007669"/>
    <property type="project" value="TreeGrafter"/>
</dbReference>
<feature type="compositionally biased region" description="Acidic residues" evidence="7">
    <location>
        <begin position="1328"/>
        <end position="1339"/>
    </location>
</feature>
<sequence>MSAQNSAGIQTLLDAEREAQKIVQQDRTKRIRDAKAEAQKEIDEYRQQKEEEFKKFEAEHSSGYKKAEEDANKEAEAKLQEIQAAGKEKGGKVVDDLINAVVDVKPQASNSYKHTGSHTLDPRLEDLGKVIRDEYAVIRDHYETPKYPVVLAHGLLGFDELRLAGPLLPGVQYWRGIKEALTLKGVKVITATVPPSGSIETRAEELVKDIDEGAQGKDVNIIAPKKFKVLSLTTIATPHRGSAVADFVLERIGDERLPQLYYTLGKLKVETGAFSQLTRKYMEDTFNPATPDVEDVRYFSYGAAMQPSFWSMFRLPHRVLQEVEGYNDGLVSVASSKWGKYKGTLEGVSHLDLINWTNRLKWLAGEITGNRQRFNAIAFYLDIAGPRHPHNEQSDKKRTELEVHKILYKVETLFPTAAVFNQTTQNTSYTFAAGTYEYPFRFKFPFNNSCSSHNSMLTNLNFTGLKVEVAKDTNRHVKKTLPPSLSGFPGMAEIKYYVKATVIRPQFYKENLRAITPLNFLPIEPPRTGRLNEETYARRQHQFSRAPEKIRTKSLFSKASSSSLRDVGGEPLRVSADARLPNPSILTCNEPIPLRLLVRKVSESFETIFLQMLQIELISYTHVVAHDLRRTEGGSWVLLSRSNMSIPLGRGGDPAGTEWTLDPSVWNRIQLPSSVAPSFETCNISRNYELEVRIGLSHGSIGDMKPQLIVLPLRMPVRVYSGIAPPKALLDAMATTGQATSSKPPLMTGHPVDDTVERPPVPPRPTGPVMPTSVEDVYDEAPPSYEDAMAETLSPVDGPRREYNPPDASSSSRTIEPGADSTTSVFRKMGREATSPYGHPTANSSSESFDMLPSTPPESHSGSPPTSPVARQQSVLKIHKALPPDEESPPQYQQVADSPTTPQNRNGRGQPQPGFRPINLGVPNRKPELKVSKYPTMRLHLIIQRHGLPVTRILWTTSPPSMYGQATPSSSVISAASSAIASTRTPNVLYSNGGYTIAQLLEDVNEVVPLETEPAIFDSESSGQWGLEDYAVEVGGSECLHFMEIDGLLRDGDEVFIRALQIADLRARRLSGRHQISSDGKHLIDGVPFGRPFLKRQTSSRPAIAIPPRKKRRTMLATWDGDAGDGDDEVQWTVPGRVSSMKELSRLKAHDDDGIHDEYTDYHHDDDYEDYHESQEESGDGTVIRHPLSEGEDDEASESDADDSDFEAEDLAEELEALEKDRETVGLSSVEVPEEKPTGPRGYPLRTRASILRNASGRHADHQAGIKSPSEADSSRRDSKAVRFKEAQRQASPCPSQSEGDSHLSQAEQTSEDSPSIYKSFSSSSSSDADDSTSDDEDSTSTSETTTSASEVSSSEAEDAESEDEDSSSESDESTTSESEDESVSTPSSNRHLQPKMNPPGYGSLRTKKSNQRNKLRRRLSKLKELGALPAEADFAALREWEAKNGVWYEPPEHKPNEKRRTNDEEQEEFEAKRQKLLHALATGGVDVDAITEKEDEPPEAKTTNGPAEEDAEYNGAAVEPPNKRRTLDVASSRRLLFGSLGVRAPRSKEDEEATRKKLAGKVNNFRAKVSEEQAPAEESDSEAEANWQDKLVLKATECVFDDIELSTPPFPFEQRWDAEAHEIIKKRKGWGRKRKRRQQLQVYEADEYEDYAEDNNGHYTEEDMQLNYDDPEQQLSTELTNGVESAGEEPSENTQDDLPPLPADLSSVRDLAEGDLKQGSVIAFKQLVVSKETNWQPTVSDYLVARIDDVFEDNVLKVQLAKRDRRQVEQPDEDDEEEGTRGYDKFEMPGMDDDQAEDDGFREISFADLFDAKLVQAADVADVGGADKVSNSSAAEGSCLQNSKATGEDEAMREAEAVNDSNRNSPEPSVSSHAREGLETPADETVEAVDHTVKGTGPEEDASPVIKSPQFVGFHSPQPEEQPSLPEPSPEQETREVTSAATQNADGGDDIGEQSNPLPQPTEAPSTPRSTAPPNAFNDAPSAMGSDDDLQLLSSPDNFVNFNRLLEQLFQGKRPTPGSPGPKKEPSESPKMPRSRASSSSSSFVPNPFYEVDKAHEERLRQRSEKAKGDAVTEEDESAMDFAPPKSQLSTPISRKTPTSAQPQRSPTPQDQSLISSIQESNWLTRHDEESSGSQAPTASQLSNIVDLTQSSPPVSPGGSDEDFAKSHRLPRGFGWVQKNVPSTRRRTRLSSSGVRRRR</sequence>
<evidence type="ECO:0000256" key="5">
    <source>
        <dbReference type="ARBA" id="ARBA00046254"/>
    </source>
</evidence>
<keyword evidence="4" id="KW-0406">Ion transport</keyword>
<feature type="compositionally biased region" description="Polar residues" evidence="7">
    <location>
        <begin position="2133"/>
        <end position="2154"/>
    </location>
</feature>
<feature type="compositionally biased region" description="Polar residues" evidence="7">
    <location>
        <begin position="1860"/>
        <end position="1873"/>
    </location>
</feature>
<evidence type="ECO:0000256" key="6">
    <source>
        <dbReference type="SAM" id="Coils"/>
    </source>
</evidence>
<feature type="region of interest" description="Disordered" evidence="7">
    <location>
        <begin position="1152"/>
        <end position="1431"/>
    </location>
</feature>
<feature type="region of interest" description="Disordered" evidence="7">
    <location>
        <begin position="1827"/>
        <end position="2200"/>
    </location>
</feature>
<feature type="region of interest" description="Disordered" evidence="7">
    <location>
        <begin position="1764"/>
        <end position="1803"/>
    </location>
</feature>
<feature type="compositionally biased region" description="Polar residues" evidence="7">
    <location>
        <begin position="2088"/>
        <end position="2125"/>
    </location>
</feature>
<dbReference type="Proteomes" id="UP000653565">
    <property type="component" value="Unassembled WGS sequence"/>
</dbReference>
<dbReference type="GO" id="GO:0031625">
    <property type="term" value="F:ubiquitin protein ligase binding"/>
    <property type="evidence" value="ECO:0007669"/>
    <property type="project" value="TreeGrafter"/>
</dbReference>
<evidence type="ECO:0000313" key="11">
    <source>
        <dbReference type="Proteomes" id="UP000653565"/>
    </source>
</evidence>
<feature type="compositionally biased region" description="Basic and acidic residues" evidence="7">
    <location>
        <begin position="2052"/>
        <end position="2072"/>
    </location>
</feature>
<dbReference type="NCBIfam" id="TIGR01147">
    <property type="entry name" value="V_ATP_synt_G"/>
    <property type="match status" value="1"/>
</dbReference>
<dbReference type="InterPro" id="IPR050357">
    <property type="entry name" value="Arrestin_domain-protein"/>
</dbReference>
<dbReference type="GO" id="GO:0046961">
    <property type="term" value="F:proton-transporting ATPase activity, rotational mechanism"/>
    <property type="evidence" value="ECO:0007669"/>
    <property type="project" value="InterPro"/>
</dbReference>
<feature type="compositionally biased region" description="Basic and acidic residues" evidence="7">
    <location>
        <begin position="1451"/>
        <end position="1472"/>
    </location>
</feature>
<feature type="compositionally biased region" description="Acidic residues" evidence="7">
    <location>
        <begin position="1356"/>
        <end position="1383"/>
    </location>
</feature>
<feature type="compositionally biased region" description="Basic residues" evidence="7">
    <location>
        <begin position="1406"/>
        <end position="1421"/>
    </location>
</feature>
<dbReference type="EMBL" id="JAAAPX010000130">
    <property type="protein sequence ID" value="KAF4229549.1"/>
    <property type="molecule type" value="Genomic_DNA"/>
</dbReference>
<feature type="compositionally biased region" description="Polar residues" evidence="7">
    <location>
        <begin position="890"/>
        <end position="909"/>
    </location>
</feature>
<dbReference type="Pfam" id="PF24054">
    <property type="entry name" value="DUF7357"/>
    <property type="match status" value="1"/>
</dbReference>
<comment type="similarity">
    <text evidence="1">Belongs to the V-ATPase G subunit family.</text>
</comment>
<dbReference type="FunFam" id="1.20.5.2950:FF:000001">
    <property type="entry name" value="V-type proton ATPase subunit G"/>
    <property type="match status" value="1"/>
</dbReference>
<name>A0A8H4GWA6_9EURO</name>
<feature type="region of interest" description="Disordered" evidence="7">
    <location>
        <begin position="1629"/>
        <end position="1706"/>
    </location>
</feature>
<feature type="compositionally biased region" description="Basic and acidic residues" evidence="7">
    <location>
        <begin position="1152"/>
        <end position="1175"/>
    </location>
</feature>
<feature type="compositionally biased region" description="Acidic residues" evidence="7">
    <location>
        <begin position="1190"/>
        <end position="1216"/>
    </location>
</feature>
<feature type="coiled-coil region" evidence="6">
    <location>
        <begin position="28"/>
        <end position="88"/>
    </location>
</feature>
<evidence type="ECO:0000256" key="4">
    <source>
        <dbReference type="ARBA" id="ARBA00023065"/>
    </source>
</evidence>
<dbReference type="InterPro" id="IPR005124">
    <property type="entry name" value="V-ATPase_G"/>
</dbReference>
<evidence type="ECO:0000259" key="9">
    <source>
        <dbReference type="Pfam" id="PF24054"/>
    </source>
</evidence>
<dbReference type="Gene3D" id="2.60.40.640">
    <property type="match status" value="1"/>
</dbReference>
<dbReference type="Pfam" id="PF23086">
    <property type="entry name" value="Tudor_Coilin"/>
    <property type="match status" value="1"/>
</dbReference>
<keyword evidence="11" id="KW-1185">Reference proteome</keyword>
<dbReference type="CDD" id="cd22952">
    <property type="entry name" value="ART10-like"/>
    <property type="match status" value="1"/>
</dbReference>
<dbReference type="GO" id="GO:0005829">
    <property type="term" value="C:cytosol"/>
    <property type="evidence" value="ECO:0007669"/>
    <property type="project" value="TreeGrafter"/>
</dbReference>
<gene>
    <name evidence="10" type="ORF">CNMCM6805_001408</name>
</gene>
<dbReference type="InterPro" id="IPR056398">
    <property type="entry name" value="Tudor_Coilin"/>
</dbReference>
<dbReference type="GO" id="GO:0070086">
    <property type="term" value="P:ubiquitin-dependent endocytosis"/>
    <property type="evidence" value="ECO:0007669"/>
    <property type="project" value="TreeGrafter"/>
</dbReference>
<dbReference type="PANTHER" id="PTHR11188:SF166">
    <property type="entry name" value="ARRESTIN (OR S-ANTIGEN), N-TERMINAL DOMAIN PROTEIN (AFU_ORTHOLOGUE AFUA_7G02050)"/>
    <property type="match status" value="1"/>
</dbReference>
<evidence type="ECO:0000256" key="3">
    <source>
        <dbReference type="ARBA" id="ARBA00022781"/>
    </source>
</evidence>
<feature type="compositionally biased region" description="Polar residues" evidence="7">
    <location>
        <begin position="1289"/>
        <end position="1321"/>
    </location>
</feature>
<feature type="compositionally biased region" description="Basic residues" evidence="7">
    <location>
        <begin position="1629"/>
        <end position="1639"/>
    </location>
</feature>
<evidence type="ECO:0000313" key="10">
    <source>
        <dbReference type="EMBL" id="KAF4229549.1"/>
    </source>
</evidence>
<reference evidence="10" key="1">
    <citation type="journal article" date="2020" name="bioRxiv">
        <title>Genomic and phenotypic heterogeneity of clinical isolates of the human pathogens Aspergillus fumigatus, Aspergillus lentulus and Aspergillus fumigatiaffinis.</title>
        <authorList>
            <person name="dos Santos R.A.C."/>
            <person name="Steenwyk J.L."/>
            <person name="Rivero-Menendez O."/>
            <person name="Mead M.E."/>
            <person name="Silva L.P."/>
            <person name="Bastos R.W."/>
            <person name="Alastruey-Izquierdo A."/>
            <person name="Goldman G.H."/>
            <person name="Rokas A."/>
        </authorList>
    </citation>
    <scope>NUCLEOTIDE SEQUENCE</scope>
    <source>
        <strain evidence="10">CNM-CM6805</strain>
    </source>
</reference>
<accession>A0A8H4GWA6</accession>
<feature type="compositionally biased region" description="Basic residues" evidence="7">
    <location>
        <begin position="2185"/>
        <end position="2200"/>
    </location>
</feature>
<keyword evidence="6" id="KW-0175">Coiled coil</keyword>
<comment type="caution">
    <text evidence="10">The sequence shown here is derived from an EMBL/GenBank/DDBJ whole genome shotgun (WGS) entry which is preliminary data.</text>
</comment>
<feature type="domain" description="DUF7357" evidence="9">
    <location>
        <begin position="937"/>
        <end position="1109"/>
    </location>
</feature>
<feature type="compositionally biased region" description="Acidic residues" evidence="7">
    <location>
        <begin position="1791"/>
        <end position="1801"/>
    </location>
</feature>
<dbReference type="GO" id="GO:0016471">
    <property type="term" value="C:vacuolar proton-transporting V-type ATPase complex"/>
    <property type="evidence" value="ECO:0007669"/>
    <property type="project" value="InterPro"/>
</dbReference>
<feature type="compositionally biased region" description="Basic and acidic residues" evidence="7">
    <location>
        <begin position="1273"/>
        <end position="1288"/>
    </location>
</feature>
<keyword evidence="2" id="KW-0813">Transport</keyword>
<dbReference type="Gene3D" id="3.40.50.1820">
    <property type="entry name" value="alpha/beta hydrolase"/>
    <property type="match status" value="1"/>
</dbReference>
<feature type="compositionally biased region" description="Polar residues" evidence="7">
    <location>
        <begin position="1954"/>
        <end position="1974"/>
    </location>
</feature>
<comment type="function">
    <text evidence="5">Subunit of the V1 complex of vacuolar(H+)-ATPase (V-ATPase), a multisubunit enzyme composed of a peripheral complex (V1) that hydrolyzes ATP and a membrane integral complex (V0) that translocates protons. V-ATPase is responsible for acidifying and maintaining the pH of intracellular compartments.</text>
</comment>
<dbReference type="SUPFAM" id="SSF53474">
    <property type="entry name" value="alpha/beta-Hydrolases"/>
    <property type="match status" value="1"/>
</dbReference>
<feature type="compositionally biased region" description="Pro residues" evidence="7">
    <location>
        <begin position="759"/>
        <end position="768"/>
    </location>
</feature>
<feature type="region of interest" description="Disordered" evidence="7">
    <location>
        <begin position="1445"/>
        <end position="1472"/>
    </location>
</feature>
<protein>
    <submittedName>
        <fullName evidence="10">Uncharacterized protein</fullName>
    </submittedName>
</protein>
<evidence type="ECO:0000256" key="7">
    <source>
        <dbReference type="SAM" id="MobiDB-lite"/>
    </source>
</evidence>
<feature type="compositionally biased region" description="Acidic residues" evidence="7">
    <location>
        <begin position="1687"/>
        <end position="1696"/>
    </location>
</feature>
<dbReference type="OrthoDB" id="3365616at2759"/>
<dbReference type="Pfam" id="PF03179">
    <property type="entry name" value="V-ATPase_G"/>
    <property type="match status" value="1"/>
</dbReference>
<feature type="compositionally biased region" description="Acidic residues" evidence="7">
    <location>
        <begin position="1645"/>
        <end position="1654"/>
    </location>
</feature>
<feature type="compositionally biased region" description="Low complexity" evidence="7">
    <location>
        <begin position="1340"/>
        <end position="1355"/>
    </location>
</feature>
<feature type="compositionally biased region" description="Basic and acidic residues" evidence="7">
    <location>
        <begin position="1547"/>
        <end position="1556"/>
    </location>
</feature>
<feature type="compositionally biased region" description="Polar residues" evidence="7">
    <location>
        <begin position="807"/>
        <end position="825"/>
    </location>
</feature>
<evidence type="ECO:0000256" key="2">
    <source>
        <dbReference type="ARBA" id="ARBA00022448"/>
    </source>
</evidence>
<feature type="region of interest" description="Disordered" evidence="7">
    <location>
        <begin position="1484"/>
        <end position="1586"/>
    </location>
</feature>
<proteinExistence type="inferred from homology"/>
<keyword evidence="3" id="KW-0375">Hydrogen ion transport</keyword>
<dbReference type="InterPro" id="IPR014752">
    <property type="entry name" value="Arrestin-like_C"/>
</dbReference>
<dbReference type="Gene3D" id="1.20.5.2950">
    <property type="match status" value="1"/>
</dbReference>
<feature type="compositionally biased region" description="Acidic residues" evidence="7">
    <location>
        <begin position="1575"/>
        <end position="1584"/>
    </location>
</feature>
<evidence type="ECO:0000259" key="8">
    <source>
        <dbReference type="Pfam" id="PF23086"/>
    </source>
</evidence>
<feature type="compositionally biased region" description="Polar residues" evidence="7">
    <location>
        <begin position="857"/>
        <end position="875"/>
    </location>
</feature>
<dbReference type="InterPro" id="IPR029058">
    <property type="entry name" value="AB_hydrolase_fold"/>
</dbReference>
<feature type="compositionally biased region" description="Basic and acidic residues" evidence="7">
    <location>
        <begin position="1847"/>
        <end position="1857"/>
    </location>
</feature>
<feature type="region of interest" description="Disordered" evidence="7">
    <location>
        <begin position="792"/>
        <end position="927"/>
    </location>
</feature>